<evidence type="ECO:0000313" key="3">
    <source>
        <dbReference type="Proteomes" id="UP001519287"/>
    </source>
</evidence>
<reference evidence="2 3" key="1">
    <citation type="submission" date="2021-03" db="EMBL/GenBank/DDBJ databases">
        <title>Genomic Encyclopedia of Type Strains, Phase IV (KMG-IV): sequencing the most valuable type-strain genomes for metagenomic binning, comparative biology and taxonomic classification.</title>
        <authorList>
            <person name="Goeker M."/>
        </authorList>
    </citation>
    <scope>NUCLEOTIDE SEQUENCE [LARGE SCALE GENOMIC DNA]</scope>
    <source>
        <strain evidence="2 3">DSM 26048</strain>
    </source>
</reference>
<organism evidence="2 3">
    <name type="scientific">Paenibacillus eucommiae</name>
    <dbReference type="NCBI Taxonomy" id="1355755"/>
    <lineage>
        <taxon>Bacteria</taxon>
        <taxon>Bacillati</taxon>
        <taxon>Bacillota</taxon>
        <taxon>Bacilli</taxon>
        <taxon>Bacillales</taxon>
        <taxon>Paenibacillaceae</taxon>
        <taxon>Paenibacillus</taxon>
    </lineage>
</organism>
<accession>A0ABS4J0F0</accession>
<gene>
    <name evidence="2" type="ORF">J2Z66_004939</name>
</gene>
<feature type="transmembrane region" description="Helical" evidence="1">
    <location>
        <begin position="71"/>
        <end position="92"/>
    </location>
</feature>
<name>A0ABS4J0F0_9BACL</name>
<dbReference type="RefSeq" id="WP_209975073.1">
    <property type="nucleotide sequence ID" value="NZ_JAGGLB010000018.1"/>
</dbReference>
<keyword evidence="1" id="KW-0812">Transmembrane</keyword>
<proteinExistence type="predicted"/>
<protein>
    <recommendedName>
        <fullName evidence="4">Transposase</fullName>
    </recommendedName>
</protein>
<dbReference type="Proteomes" id="UP001519287">
    <property type="component" value="Unassembled WGS sequence"/>
</dbReference>
<evidence type="ECO:0008006" key="4">
    <source>
        <dbReference type="Google" id="ProtNLM"/>
    </source>
</evidence>
<evidence type="ECO:0000313" key="2">
    <source>
        <dbReference type="EMBL" id="MBP1993318.1"/>
    </source>
</evidence>
<keyword evidence="1" id="KW-0472">Membrane</keyword>
<comment type="caution">
    <text evidence="2">The sequence shown here is derived from an EMBL/GenBank/DDBJ whole genome shotgun (WGS) entry which is preliminary data.</text>
</comment>
<feature type="transmembrane region" description="Helical" evidence="1">
    <location>
        <begin position="32"/>
        <end position="50"/>
    </location>
</feature>
<evidence type="ECO:0000256" key="1">
    <source>
        <dbReference type="SAM" id="Phobius"/>
    </source>
</evidence>
<keyword evidence="1" id="KW-1133">Transmembrane helix</keyword>
<sequence length="98" mass="11073">MTILIFLSAVAIPFLLLLLAWGMPAMKLLIDGIAVLSGYVFVIITALAVYQIIRDNTVFMTNIHNVFNNPAFLASGAYLGNYGLYKLLLMFFKQWRRL</sequence>
<dbReference type="EMBL" id="JAGGLB010000018">
    <property type="protein sequence ID" value="MBP1993318.1"/>
    <property type="molecule type" value="Genomic_DNA"/>
</dbReference>
<keyword evidence="3" id="KW-1185">Reference proteome</keyword>